<protein>
    <submittedName>
        <fullName evidence="2">Uncharacterized protein</fullName>
    </submittedName>
</protein>
<feature type="region of interest" description="Disordered" evidence="1">
    <location>
        <begin position="1"/>
        <end position="51"/>
    </location>
</feature>
<reference evidence="2 3" key="1">
    <citation type="submission" date="2018-06" db="EMBL/GenBank/DDBJ databases">
        <title>Genome Sequence of the Brown Rot Fungal Pathogen Monilinia fructigena.</title>
        <authorList>
            <person name="Landi L."/>
            <person name="De Miccolis Angelini R.M."/>
            <person name="Pollastro S."/>
            <person name="Abate D."/>
            <person name="Faretra F."/>
            <person name="Romanazzi G."/>
        </authorList>
    </citation>
    <scope>NUCLEOTIDE SEQUENCE [LARGE SCALE GENOMIC DNA]</scope>
    <source>
        <strain evidence="2 3">Mfrg269</strain>
    </source>
</reference>
<sequence length="226" mass="25047">MPTLANLPDYQAYLPKPSGPPYQQPVLKVPTDKMAPRNKGTNGGSFSSNAAAAPPAYEDIFPQNDMDLKRTSAEQAIADSIADEKCAQVFDQTETKSTSVTRAESSATTAQRKPMSMGTLRIGGKEVVTMEQQNQIQLLRQEKLKRVRSDRKLFSHLGMFSFPFYFAPPSTFQLASENFQTNGINQIPPPAHYDARYVPHSHPRHFGPAPLIFSLPLQVKIKIKGV</sequence>
<dbReference type="AlphaFoldDB" id="A0A395J3B4"/>
<evidence type="ECO:0000313" key="2">
    <source>
        <dbReference type="EMBL" id="RAL66574.1"/>
    </source>
</evidence>
<keyword evidence="3" id="KW-1185">Reference proteome</keyword>
<organism evidence="2 3">
    <name type="scientific">Monilinia fructigena</name>
    <dbReference type="NCBI Taxonomy" id="38457"/>
    <lineage>
        <taxon>Eukaryota</taxon>
        <taxon>Fungi</taxon>
        <taxon>Dikarya</taxon>
        <taxon>Ascomycota</taxon>
        <taxon>Pezizomycotina</taxon>
        <taxon>Leotiomycetes</taxon>
        <taxon>Helotiales</taxon>
        <taxon>Sclerotiniaceae</taxon>
        <taxon>Monilinia</taxon>
    </lineage>
</organism>
<evidence type="ECO:0000256" key="1">
    <source>
        <dbReference type="SAM" id="MobiDB-lite"/>
    </source>
</evidence>
<name>A0A395J3B4_9HELO</name>
<gene>
    <name evidence="2" type="ORF">DID88_006264</name>
</gene>
<proteinExistence type="predicted"/>
<evidence type="ECO:0000313" key="3">
    <source>
        <dbReference type="Proteomes" id="UP000249056"/>
    </source>
</evidence>
<dbReference type="Proteomes" id="UP000249056">
    <property type="component" value="Unassembled WGS sequence"/>
</dbReference>
<accession>A0A395J3B4</accession>
<dbReference type="OrthoDB" id="71307at2759"/>
<comment type="caution">
    <text evidence="2">The sequence shown here is derived from an EMBL/GenBank/DDBJ whole genome shotgun (WGS) entry which is preliminary data.</text>
</comment>
<dbReference type="EMBL" id="QKRW01000006">
    <property type="protein sequence ID" value="RAL66574.1"/>
    <property type="molecule type" value="Genomic_DNA"/>
</dbReference>